<protein>
    <submittedName>
        <fullName evidence="1">Uncharacterized protein</fullName>
    </submittedName>
</protein>
<sequence length="178" mass="19437">MSSVDPDRIIRSVSAQPSAVSDLESGCKPSIYADVPALLRPPAPGCPHVTDEELATVLPMKKLPPALVPTSNSLPPMLELGFPITLEQIVDICAQWNPDKPLSTFGPDGRISRAVGSRIHVALSKRCQYPVQLSTVVNHPGENFITLGDNYDSEGIRQVLRPDNIREFLGYPYVDPLR</sequence>
<comment type="caution">
    <text evidence="1">The sequence shown here is derived from an EMBL/GenBank/DDBJ whole genome shotgun (WGS) entry which is preliminary data.</text>
</comment>
<evidence type="ECO:0000313" key="1">
    <source>
        <dbReference type="EMBL" id="TFY82390.1"/>
    </source>
</evidence>
<reference evidence="1 2" key="1">
    <citation type="submission" date="2019-02" db="EMBL/GenBank/DDBJ databases">
        <title>Genome sequencing of the rare red list fungi Hericium alpestre (H. flagellum).</title>
        <authorList>
            <person name="Buettner E."/>
            <person name="Kellner H."/>
        </authorList>
    </citation>
    <scope>NUCLEOTIDE SEQUENCE [LARGE SCALE GENOMIC DNA]</scope>
    <source>
        <strain evidence="1 2">DSM 108284</strain>
    </source>
</reference>
<evidence type="ECO:0000313" key="2">
    <source>
        <dbReference type="Proteomes" id="UP000298061"/>
    </source>
</evidence>
<proteinExistence type="predicted"/>
<organism evidence="1 2">
    <name type="scientific">Hericium alpestre</name>
    <dbReference type="NCBI Taxonomy" id="135208"/>
    <lineage>
        <taxon>Eukaryota</taxon>
        <taxon>Fungi</taxon>
        <taxon>Dikarya</taxon>
        <taxon>Basidiomycota</taxon>
        <taxon>Agaricomycotina</taxon>
        <taxon>Agaricomycetes</taxon>
        <taxon>Russulales</taxon>
        <taxon>Hericiaceae</taxon>
        <taxon>Hericium</taxon>
    </lineage>
</organism>
<name>A0A4Z0A7C6_9AGAM</name>
<dbReference type="EMBL" id="SFCI01000113">
    <property type="protein sequence ID" value="TFY82390.1"/>
    <property type="molecule type" value="Genomic_DNA"/>
</dbReference>
<dbReference type="OrthoDB" id="3305525at2759"/>
<accession>A0A4Z0A7C6</accession>
<dbReference type="AlphaFoldDB" id="A0A4Z0A7C6"/>
<dbReference type="Proteomes" id="UP000298061">
    <property type="component" value="Unassembled WGS sequence"/>
</dbReference>
<keyword evidence="2" id="KW-1185">Reference proteome</keyword>
<gene>
    <name evidence="1" type="ORF">EWM64_g1622</name>
</gene>